<dbReference type="InterPro" id="IPR023827">
    <property type="entry name" value="Peptidase_S8_Asp-AS"/>
</dbReference>
<dbReference type="PROSITE" id="PS00138">
    <property type="entry name" value="SUBTILASE_SER"/>
    <property type="match status" value="1"/>
</dbReference>
<dbReference type="InterPro" id="IPR023828">
    <property type="entry name" value="Peptidase_S8_Ser-AS"/>
</dbReference>
<evidence type="ECO:0000313" key="14">
    <source>
        <dbReference type="EMBL" id="TVP87654.1"/>
    </source>
</evidence>
<dbReference type="InterPro" id="IPR000209">
    <property type="entry name" value="Peptidase_S8/S53_dom"/>
</dbReference>
<dbReference type="PROSITE" id="PS00136">
    <property type="entry name" value="SUBTILASE_ASP"/>
    <property type="match status" value="1"/>
</dbReference>
<keyword evidence="12" id="KW-0732">Signal</keyword>
<feature type="signal peptide" evidence="12">
    <location>
        <begin position="1"/>
        <end position="25"/>
    </location>
</feature>
<dbReference type="InterPro" id="IPR015500">
    <property type="entry name" value="Peptidase_S8_subtilisin-rel"/>
</dbReference>
<keyword evidence="4" id="KW-0964">Secreted</keyword>
<dbReference type="Pfam" id="PF00082">
    <property type="entry name" value="Peptidase_S8"/>
    <property type="match status" value="1"/>
</dbReference>
<evidence type="ECO:0000256" key="9">
    <source>
        <dbReference type="ARBA" id="ARBA00022837"/>
    </source>
</evidence>
<dbReference type="InterPro" id="IPR034202">
    <property type="entry name" value="Subtilisin_Carlsberg-like"/>
</dbReference>
<accession>A0A651DLP1</accession>
<proteinExistence type="inferred from homology"/>
<name>A0A651DLP1_9BACI</name>
<dbReference type="EMBL" id="REBZ01000043">
    <property type="protein sequence ID" value="TVP87654.1"/>
    <property type="molecule type" value="Genomic_DNA"/>
</dbReference>
<comment type="caution">
    <text evidence="14">The sequence shown here is derived from an EMBL/GenBank/DDBJ whole genome shotgun (WGS) entry which is preliminary data.</text>
</comment>
<feature type="active site" description="Charge relay system" evidence="10">
    <location>
        <position position="156"/>
    </location>
</feature>
<keyword evidence="6" id="KW-0479">Metal-binding</keyword>
<feature type="domain" description="Peptidase S8/S53" evidence="13">
    <location>
        <begin position="115"/>
        <end position="359"/>
    </location>
</feature>
<dbReference type="CDD" id="cd07477">
    <property type="entry name" value="Peptidases_S8_Subtilisin_subset"/>
    <property type="match status" value="1"/>
</dbReference>
<dbReference type="SUPFAM" id="SSF52743">
    <property type="entry name" value="Subtilisin-like"/>
    <property type="match status" value="1"/>
</dbReference>
<dbReference type="PRINTS" id="PR00723">
    <property type="entry name" value="SUBTILISIN"/>
</dbReference>
<dbReference type="PANTHER" id="PTHR43806">
    <property type="entry name" value="PEPTIDASE S8"/>
    <property type="match status" value="1"/>
</dbReference>
<dbReference type="InterPro" id="IPR037045">
    <property type="entry name" value="S8pro/Inhibitor_I9_sf"/>
</dbReference>
<evidence type="ECO:0000256" key="12">
    <source>
        <dbReference type="SAM" id="SignalP"/>
    </source>
</evidence>
<comment type="subcellular location">
    <subcellularLocation>
        <location evidence="2">Secreted</location>
    </subcellularLocation>
</comment>
<dbReference type="SUPFAM" id="SSF54897">
    <property type="entry name" value="Protease propeptides/inhibitors"/>
    <property type="match status" value="1"/>
</dbReference>
<protein>
    <submittedName>
        <fullName evidence="14">Peptidase S8</fullName>
    </submittedName>
</protein>
<feature type="active site" description="Charge relay system" evidence="10">
    <location>
        <position position="124"/>
    </location>
</feature>
<feature type="active site" description="Charge relay system" evidence="10">
    <location>
        <position position="314"/>
    </location>
</feature>
<keyword evidence="5 10" id="KW-0645">Protease</keyword>
<dbReference type="GO" id="GO:0006508">
    <property type="term" value="P:proteolysis"/>
    <property type="evidence" value="ECO:0007669"/>
    <property type="project" value="UniProtKB-KW"/>
</dbReference>
<evidence type="ECO:0000256" key="7">
    <source>
        <dbReference type="ARBA" id="ARBA00022801"/>
    </source>
</evidence>
<evidence type="ECO:0000256" key="1">
    <source>
        <dbReference type="ARBA" id="ARBA00001913"/>
    </source>
</evidence>
<dbReference type="GO" id="GO:0046872">
    <property type="term" value="F:metal ion binding"/>
    <property type="evidence" value="ECO:0007669"/>
    <property type="project" value="UniProtKB-KW"/>
</dbReference>
<dbReference type="PANTHER" id="PTHR43806:SF11">
    <property type="entry name" value="CEREVISIN-RELATED"/>
    <property type="match status" value="1"/>
</dbReference>
<evidence type="ECO:0000259" key="13">
    <source>
        <dbReference type="Pfam" id="PF00082"/>
    </source>
</evidence>
<keyword evidence="8 10" id="KW-0720">Serine protease</keyword>
<organism evidence="14">
    <name type="scientific">Alkalicoccus sp</name>
    <dbReference type="NCBI Taxonomy" id="2005376"/>
    <lineage>
        <taxon>Bacteria</taxon>
        <taxon>Bacillati</taxon>
        <taxon>Bacillota</taxon>
        <taxon>Bacilli</taxon>
        <taxon>Bacillales</taxon>
        <taxon>Bacillaceae</taxon>
        <taxon>Alkalicoccus</taxon>
    </lineage>
</organism>
<dbReference type="InterPro" id="IPR050131">
    <property type="entry name" value="Peptidase_S8_subtilisin-like"/>
</dbReference>
<evidence type="ECO:0000256" key="10">
    <source>
        <dbReference type="PROSITE-ProRule" id="PRU01240"/>
    </source>
</evidence>
<dbReference type="PROSITE" id="PS51892">
    <property type="entry name" value="SUBTILASE"/>
    <property type="match status" value="1"/>
</dbReference>
<evidence type="ECO:0000256" key="5">
    <source>
        <dbReference type="ARBA" id="ARBA00022670"/>
    </source>
</evidence>
<evidence type="ECO:0000256" key="11">
    <source>
        <dbReference type="RuleBase" id="RU003355"/>
    </source>
</evidence>
<keyword evidence="9" id="KW-0106">Calcium</keyword>
<dbReference type="InterPro" id="IPR022398">
    <property type="entry name" value="Peptidase_S8_His-AS"/>
</dbReference>
<dbReference type="AlphaFoldDB" id="A0A651DLP1"/>
<evidence type="ECO:0000256" key="6">
    <source>
        <dbReference type="ARBA" id="ARBA00022723"/>
    </source>
</evidence>
<reference evidence="14" key="1">
    <citation type="submission" date="2018-10" db="EMBL/GenBank/DDBJ databases">
        <title>Metagenomes of soda lake microbial mats from the interior of British Columbia, Canada.</title>
        <authorList>
            <person name="Zorz J.K."/>
            <person name="Sharp C."/>
            <person name="Kleiner M."/>
            <person name="Dong X."/>
            <person name="Strous M."/>
        </authorList>
    </citation>
    <scope>NUCLEOTIDE SEQUENCE</scope>
    <source>
        <strain evidence="14">LCM1.Bin51</strain>
    </source>
</reference>
<comment type="cofactor">
    <cofactor evidence="1">
        <name>Ca(2+)</name>
        <dbReference type="ChEBI" id="CHEBI:29108"/>
    </cofactor>
</comment>
<sequence>MWRKISLMTAVMISVLFMLAATAWAEGVEKKEYLIGFHTTPDKETVSFADGEILREYEYMDVLHVTMPEPAVNGLENNPNIAFIEENIEVQTAQTVPWGIDRLEAPSIHSSGLTGSGISVAVLDTGIEASHSDLNVQGGESFVTGEADPFSDENGHGTHVAGTVGALDNSQGVLGVAPAADLYAVKVLGAEGGGTLDGIIAGIEWSISNDMDVINMSLGTPTHSEAMETASSNASEAGILVIAAAGNDGTNWFGSNTINYPARYDSVMAVGALDSSDNRASFSSVGDELEVMAPGADIYSTYPGNSYTSLNGTSMAAPHAAGAAALMMHNDSSLSSEDVRSTLNETADHLGSSFYYGNGVINLPEALSQ</sequence>
<evidence type="ECO:0000256" key="3">
    <source>
        <dbReference type="ARBA" id="ARBA00011073"/>
    </source>
</evidence>
<evidence type="ECO:0000256" key="8">
    <source>
        <dbReference type="ARBA" id="ARBA00022825"/>
    </source>
</evidence>
<keyword evidence="7 10" id="KW-0378">Hydrolase</keyword>
<evidence type="ECO:0000256" key="4">
    <source>
        <dbReference type="ARBA" id="ARBA00022525"/>
    </source>
</evidence>
<dbReference type="Gene3D" id="3.40.50.200">
    <property type="entry name" value="Peptidase S8/S53 domain"/>
    <property type="match status" value="1"/>
</dbReference>
<dbReference type="GO" id="GO:0005576">
    <property type="term" value="C:extracellular region"/>
    <property type="evidence" value="ECO:0007669"/>
    <property type="project" value="UniProtKB-SubCell"/>
</dbReference>
<dbReference type="Gene3D" id="3.30.70.80">
    <property type="entry name" value="Peptidase S8 propeptide/proteinase inhibitor I9"/>
    <property type="match status" value="1"/>
</dbReference>
<feature type="chain" id="PRO_5024952363" evidence="12">
    <location>
        <begin position="26"/>
        <end position="369"/>
    </location>
</feature>
<dbReference type="PROSITE" id="PS00137">
    <property type="entry name" value="SUBTILASE_HIS"/>
    <property type="match status" value="1"/>
</dbReference>
<dbReference type="InterPro" id="IPR036852">
    <property type="entry name" value="Peptidase_S8/S53_dom_sf"/>
</dbReference>
<gene>
    <name evidence="14" type="ORF">EA344_01570</name>
</gene>
<dbReference type="GO" id="GO:0004252">
    <property type="term" value="F:serine-type endopeptidase activity"/>
    <property type="evidence" value="ECO:0007669"/>
    <property type="project" value="UniProtKB-UniRule"/>
</dbReference>
<evidence type="ECO:0000256" key="2">
    <source>
        <dbReference type="ARBA" id="ARBA00004613"/>
    </source>
</evidence>
<comment type="similarity">
    <text evidence="3 10 11">Belongs to the peptidase S8 family.</text>
</comment>